<evidence type="ECO:0000313" key="3">
    <source>
        <dbReference type="Proteomes" id="UP000599109"/>
    </source>
</evidence>
<feature type="region of interest" description="Disordered" evidence="1">
    <location>
        <begin position="37"/>
        <end position="64"/>
    </location>
</feature>
<evidence type="ECO:0000313" key="2">
    <source>
        <dbReference type="EMBL" id="MBL0392033.1"/>
    </source>
</evidence>
<name>A0A936YYZ6_9BURK</name>
<dbReference type="Proteomes" id="UP000599109">
    <property type="component" value="Unassembled WGS sequence"/>
</dbReference>
<dbReference type="AlphaFoldDB" id="A0A936YYZ6"/>
<evidence type="ECO:0000256" key="1">
    <source>
        <dbReference type="SAM" id="MobiDB-lite"/>
    </source>
</evidence>
<dbReference type="EMBL" id="JAEQNE010000002">
    <property type="protein sequence ID" value="MBL0392033.1"/>
    <property type="molecule type" value="Genomic_DNA"/>
</dbReference>
<proteinExistence type="predicted"/>
<gene>
    <name evidence="2" type="ORF">JJ685_12905</name>
</gene>
<dbReference type="RefSeq" id="WP_201674619.1">
    <property type="nucleotide sequence ID" value="NZ_JAEQNE010000002.1"/>
</dbReference>
<organism evidence="2 3">
    <name type="scientific">Ramlibacter monticola</name>
    <dbReference type="NCBI Taxonomy" id="1926872"/>
    <lineage>
        <taxon>Bacteria</taxon>
        <taxon>Pseudomonadati</taxon>
        <taxon>Pseudomonadota</taxon>
        <taxon>Betaproteobacteria</taxon>
        <taxon>Burkholderiales</taxon>
        <taxon>Comamonadaceae</taxon>
        <taxon>Ramlibacter</taxon>
    </lineage>
</organism>
<protein>
    <submittedName>
        <fullName evidence="2">Uncharacterized protein</fullName>
    </submittedName>
</protein>
<reference evidence="2 3" key="1">
    <citation type="journal article" date="2017" name="Int. J. Syst. Evol. Microbiol.">
        <title>Ramlibacter monticola sp. nov., isolated from forest soil.</title>
        <authorList>
            <person name="Chaudhary D.K."/>
            <person name="Kim J."/>
        </authorList>
    </citation>
    <scope>NUCLEOTIDE SEQUENCE [LARGE SCALE GENOMIC DNA]</scope>
    <source>
        <strain evidence="2 3">KACC 19175</strain>
    </source>
</reference>
<accession>A0A936YYZ6</accession>
<keyword evidence="3" id="KW-1185">Reference proteome</keyword>
<sequence>MGATSVIRGKLLELFDEDSSRGKATVIVEAKRAPAAVPRTAQAGVRTSPRQLLPAGGGALRSGSVETSVPADAMGAVEAALKDLGVGRAHRNELSGSFVVELTRDQLESLSRNPAVQAIRANTLRRKLS</sequence>
<comment type="caution">
    <text evidence="2">The sequence shown here is derived from an EMBL/GenBank/DDBJ whole genome shotgun (WGS) entry which is preliminary data.</text>
</comment>